<dbReference type="Gene3D" id="3.40.1260.10">
    <property type="entry name" value="DsrEFH-like"/>
    <property type="match status" value="1"/>
</dbReference>
<name>A0A140NLQ7_PROSM</name>
<dbReference type="EMBL" id="CP003488">
    <property type="protein sequence ID" value="AFH93597.1"/>
    <property type="molecule type" value="Genomic_DNA"/>
</dbReference>
<dbReference type="PATRIC" id="fig|1157951.4.peg.1730"/>
<dbReference type="Proteomes" id="UP000005012">
    <property type="component" value="Chromosome"/>
</dbReference>
<dbReference type="RefSeq" id="WP_004923916.1">
    <property type="nucleotide sequence ID" value="NC_017731.1"/>
</dbReference>
<dbReference type="PANTHER" id="PTHR38780:SF1">
    <property type="entry name" value="PROTEIN TUSC"/>
    <property type="match status" value="1"/>
</dbReference>
<evidence type="ECO:0000256" key="1">
    <source>
        <dbReference type="ARBA" id="ARBA00005996"/>
    </source>
</evidence>
<dbReference type="PANTHER" id="PTHR38780">
    <property type="entry name" value="PROTEIN TUSC"/>
    <property type="match status" value="1"/>
</dbReference>
<evidence type="ECO:0000313" key="3">
    <source>
        <dbReference type="Proteomes" id="UP000005012"/>
    </source>
</evidence>
<evidence type="ECO:0000313" key="2">
    <source>
        <dbReference type="EMBL" id="AFH93597.1"/>
    </source>
</evidence>
<accession>A0A140NLQ7</accession>
<dbReference type="KEGG" id="psi:S70_08675"/>
<dbReference type="AlphaFoldDB" id="A0A140NLQ7"/>
<gene>
    <name evidence="2" type="ordered locus">S70_08675</name>
</gene>
<dbReference type="SUPFAM" id="SSF75169">
    <property type="entry name" value="DsrEFH-like"/>
    <property type="match status" value="1"/>
</dbReference>
<dbReference type="OrthoDB" id="9789418at2"/>
<organism evidence="2 3">
    <name type="scientific">Providencia stuartii (strain MRSN 2154)</name>
    <dbReference type="NCBI Taxonomy" id="1157951"/>
    <lineage>
        <taxon>Bacteria</taxon>
        <taxon>Pseudomonadati</taxon>
        <taxon>Pseudomonadota</taxon>
        <taxon>Gammaproteobacteria</taxon>
        <taxon>Enterobacterales</taxon>
        <taxon>Morganellaceae</taxon>
        <taxon>Providencia</taxon>
    </lineage>
</organism>
<dbReference type="GeneID" id="93517599"/>
<dbReference type="InterPro" id="IPR027396">
    <property type="entry name" value="DsrEFH-like"/>
</dbReference>
<dbReference type="NCBIfam" id="NF001238">
    <property type="entry name" value="PRK00211.1"/>
    <property type="match status" value="1"/>
</dbReference>
<dbReference type="InterPro" id="IPR003787">
    <property type="entry name" value="Sulphur_relay_DsrE/F-like"/>
</dbReference>
<dbReference type="InterPro" id="IPR017462">
    <property type="entry name" value="Sulphur_relay_TusC/DsrF"/>
</dbReference>
<sequence>MKKFAFVFTSMPHGNASGREGLDALLATSALTEDISVFFLSDGVCQLLANQNPTEILARDYISTFKILPLYDIDNIYICSDSLKERGICEESRWIVDASVINSTQIRDKLSKCDVVLKF</sequence>
<comment type="similarity">
    <text evidence="1">Belongs to the DsrF/TusC family.</text>
</comment>
<dbReference type="Pfam" id="PF02635">
    <property type="entry name" value="DsrE"/>
    <property type="match status" value="1"/>
</dbReference>
<reference evidence="2 3" key="1">
    <citation type="journal article" date="2012" name="J. Bacteriol.">
        <title>Complete Genome Sequence of Providencia stuartii Clinical Isolate MRSN 2154.</title>
        <authorList>
            <person name="Clifford R.J."/>
            <person name="Hang J."/>
            <person name="Riley M.C."/>
            <person name="Onmus-Leone F."/>
            <person name="Kuschner R.A."/>
            <person name="Lesho E.P."/>
            <person name="Waterman P.E."/>
        </authorList>
    </citation>
    <scope>NUCLEOTIDE SEQUENCE [LARGE SCALE GENOMIC DNA]</scope>
    <source>
        <strain evidence="2 3">MRSN 2154</strain>
    </source>
</reference>
<proteinExistence type="inferred from homology"/>
<reference evidence="3" key="2">
    <citation type="submission" date="2012-04" db="EMBL/GenBank/DDBJ databases">
        <title>Complete genome sequence of Providencia stuartii clinical isolate MRSN 2154.</title>
        <authorList>
            <person name="Clifford R.J."/>
            <person name="Hang J."/>
            <person name="Riley M.C."/>
            <person name="Onmus-Leone F."/>
            <person name="Kuschner R.A."/>
            <person name="Lesho E.P."/>
            <person name="Waterman P.E."/>
        </authorList>
    </citation>
    <scope>NUCLEOTIDE SEQUENCE [LARGE SCALE GENOMIC DNA]</scope>
    <source>
        <strain evidence="3">MRSN 2154</strain>
    </source>
</reference>
<dbReference type="HOGENOM" id="CLU_155943_1_0_6"/>
<protein>
    <submittedName>
        <fullName evidence="2">Sulfur relay protein TusC</fullName>
    </submittedName>
</protein>
<dbReference type="NCBIfam" id="TIGR03010">
    <property type="entry name" value="sulf_tusC_dsrF"/>
    <property type="match status" value="1"/>
</dbReference>